<comment type="caution">
    <text evidence="1">The sequence shown here is derived from an EMBL/GenBank/DDBJ whole genome shotgun (WGS) entry which is preliminary data.</text>
</comment>
<organism evidence="1 2">
    <name type="scientific">Vaccinium darrowii</name>
    <dbReference type="NCBI Taxonomy" id="229202"/>
    <lineage>
        <taxon>Eukaryota</taxon>
        <taxon>Viridiplantae</taxon>
        <taxon>Streptophyta</taxon>
        <taxon>Embryophyta</taxon>
        <taxon>Tracheophyta</taxon>
        <taxon>Spermatophyta</taxon>
        <taxon>Magnoliopsida</taxon>
        <taxon>eudicotyledons</taxon>
        <taxon>Gunneridae</taxon>
        <taxon>Pentapetalae</taxon>
        <taxon>asterids</taxon>
        <taxon>Ericales</taxon>
        <taxon>Ericaceae</taxon>
        <taxon>Vaccinioideae</taxon>
        <taxon>Vaccinieae</taxon>
        <taxon>Vaccinium</taxon>
    </lineage>
</organism>
<gene>
    <name evidence="1" type="ORF">Vadar_015058</name>
</gene>
<sequence length="636" mass="70027">MSQFNEDKDGNPSDPTQKTLSNFIIFGDATGRNMDDQTSFCSDFSDDHFTTERRTVSVDNHEIHQNDLRDPLESNGIPSANNSNDVLRYYENELEKNHGSLDNKSETEVFSSFNSRMKNHGSLDNARKESGFNSNQVNDGSGCTTSNGSTASIEDVQCYPVQITGWPLERGGEISEGFVMASKRILKELKDLQKDPPTSCSAGPVAEDMFHWQATIMGPPDSPYAGGVFLVTIHFPPDYPFKPPKVAFKTKVFHPNINSNGSICLDILKEQWSPALTISKVLLSICSLLTDPNPDDPLVPEIAHMYKTDRSKYETTARSWTQKYAMASAVDSPPCGGGGWRVGDVEECGDNLSWVSPSEDFAFGFQLNNTNFLLAIRYAQIPEQTIVWHANTTSPVQTGSSIKLTGNGLTLNDSRRPSIMDGQPNTTVNFGAMLDTGNFVLSGNDAAVYVWQTFDYPTDTILPTQILPLGGMLYCKLSKSNYAKGRFELLFMNGDLQLNLIDGTTNNYYSSGTANSNSSLSGFQLVFNQSANIYILFGNGTIFTLWTYIFPNSSSYYRDALDFDGVFREYAYPKTSDGNQSWSAVGYIPENICADLTVPTWGSGACGHNSYCTANGAITGCHCPPGFSLFIHRSEQ</sequence>
<evidence type="ECO:0000313" key="1">
    <source>
        <dbReference type="EMBL" id="KAH7863232.1"/>
    </source>
</evidence>
<reference evidence="1 2" key="1">
    <citation type="journal article" date="2021" name="Hortic Res">
        <title>High-quality reference genome and annotation aids understanding of berry development for evergreen blueberry (Vaccinium darrowii).</title>
        <authorList>
            <person name="Yu J."/>
            <person name="Hulse-Kemp A.M."/>
            <person name="Babiker E."/>
            <person name="Staton M."/>
        </authorList>
    </citation>
    <scope>NUCLEOTIDE SEQUENCE [LARGE SCALE GENOMIC DNA]</scope>
    <source>
        <strain evidence="2">cv. NJ 8807/NJ 8810</strain>
        <tissue evidence="1">Young leaf</tissue>
    </source>
</reference>
<name>A0ACB7ZDX6_9ERIC</name>
<protein>
    <submittedName>
        <fullName evidence="1">Uncharacterized protein</fullName>
    </submittedName>
</protein>
<proteinExistence type="predicted"/>
<evidence type="ECO:0000313" key="2">
    <source>
        <dbReference type="Proteomes" id="UP000828048"/>
    </source>
</evidence>
<keyword evidence="2" id="KW-1185">Reference proteome</keyword>
<dbReference type="EMBL" id="CM037162">
    <property type="protein sequence ID" value="KAH7863232.1"/>
    <property type="molecule type" value="Genomic_DNA"/>
</dbReference>
<dbReference type="Proteomes" id="UP000828048">
    <property type="component" value="Chromosome 12"/>
</dbReference>
<accession>A0ACB7ZDX6</accession>